<dbReference type="GO" id="GO:0004386">
    <property type="term" value="F:helicase activity"/>
    <property type="evidence" value="ECO:0007669"/>
    <property type="project" value="UniProtKB-KW"/>
</dbReference>
<dbReference type="InterPro" id="IPR038720">
    <property type="entry name" value="YprB_RNase_H-like_dom"/>
</dbReference>
<dbReference type="SUPFAM" id="SSF53098">
    <property type="entry name" value="Ribonuclease H-like"/>
    <property type="match status" value="1"/>
</dbReference>
<proteinExistence type="predicted"/>
<protein>
    <submittedName>
        <fullName evidence="2">DEAD/DEAH box helicase domain protein</fullName>
    </submittedName>
</protein>
<evidence type="ECO:0000313" key="3">
    <source>
        <dbReference type="Proteomes" id="UP000034706"/>
    </source>
</evidence>
<accession>A0A0G0PTV5</accession>
<dbReference type="InterPro" id="IPR036397">
    <property type="entry name" value="RNaseH_sf"/>
</dbReference>
<gene>
    <name evidence="2" type="ORF">UT16_C0006G0007</name>
</gene>
<dbReference type="Proteomes" id="UP000034706">
    <property type="component" value="Unassembled WGS sequence"/>
</dbReference>
<keyword evidence="2" id="KW-0067">ATP-binding</keyword>
<dbReference type="Pfam" id="PF13482">
    <property type="entry name" value="RNase_H_2"/>
    <property type="match status" value="1"/>
</dbReference>
<feature type="domain" description="YprB ribonuclease H-like" evidence="1">
    <location>
        <begin position="6"/>
        <end position="153"/>
    </location>
</feature>
<name>A0A0G0PTV5_9BACT</name>
<organism evidence="2 3">
    <name type="scientific">Candidatus Azambacteria bacterium GW2011_GWA2_39_10</name>
    <dbReference type="NCBI Taxonomy" id="1618611"/>
    <lineage>
        <taxon>Bacteria</taxon>
        <taxon>Candidatus Azamiibacteriota</taxon>
    </lineage>
</organism>
<dbReference type="AlphaFoldDB" id="A0A0G0PTV5"/>
<comment type="caution">
    <text evidence="2">The sequence shown here is derived from an EMBL/GenBank/DDBJ whole genome shotgun (WGS) entry which is preliminary data.</text>
</comment>
<dbReference type="Gene3D" id="3.30.420.10">
    <property type="entry name" value="Ribonuclease H-like superfamily/Ribonuclease H"/>
    <property type="match status" value="1"/>
</dbReference>
<keyword evidence="2" id="KW-0378">Hydrolase</keyword>
<sequence>MNHIVLDIETKNLFSDVGGKENLTKLSLSVAGVFSYTDNAFLTFSENEMPQFQNLLGKTDLIIGFNIDHFDLPVLQKYLSVDLSKIPTLDIMNEVVSKMGHRVSLDDLVSNTLGKRKSANGLIAVQYWREGRIDELKKYCLDDVRLTRDLYEHGLKNGEIKFTARDANLPYIKAIKVDWSKYADFQTEIASYKIQNLFG</sequence>
<keyword evidence="2" id="KW-0347">Helicase</keyword>
<keyword evidence="2" id="KW-0547">Nucleotide-binding</keyword>
<evidence type="ECO:0000313" key="2">
    <source>
        <dbReference type="EMBL" id="KKQ92776.1"/>
    </source>
</evidence>
<dbReference type="EMBL" id="LBVT01000006">
    <property type="protein sequence ID" value="KKQ92776.1"/>
    <property type="molecule type" value="Genomic_DNA"/>
</dbReference>
<evidence type="ECO:0000259" key="1">
    <source>
        <dbReference type="Pfam" id="PF13482"/>
    </source>
</evidence>
<reference evidence="2" key="1">
    <citation type="journal article" date="2015" name="Nature">
        <title>rRNA introns, odd ribosomes, and small enigmatic genomes across a large radiation of phyla.</title>
        <authorList>
            <person name="Brown C.T."/>
            <person name="Hug L.A."/>
            <person name="Thomas B.C."/>
            <person name="Sharon I."/>
            <person name="Castelle C.J."/>
            <person name="Singh A."/>
            <person name="Wilkins M.J."/>
            <person name="Williams K.H."/>
            <person name="Banfield J.F."/>
        </authorList>
    </citation>
    <scope>NUCLEOTIDE SEQUENCE [LARGE SCALE GENOMIC DNA]</scope>
</reference>
<dbReference type="InterPro" id="IPR012337">
    <property type="entry name" value="RNaseH-like_sf"/>
</dbReference>
<dbReference type="GO" id="GO:0003676">
    <property type="term" value="F:nucleic acid binding"/>
    <property type="evidence" value="ECO:0007669"/>
    <property type="project" value="InterPro"/>
</dbReference>